<sequence length="48" mass="5820">MFVLYEQYHDSNAFQAHVDSRHYQDYVARRVRPLLADRQVSFYTTVEP</sequence>
<feature type="domain" description="ABM" evidence="1">
    <location>
        <begin position="2"/>
        <end position="29"/>
    </location>
</feature>
<keyword evidence="2" id="KW-0503">Monooxygenase</keyword>
<name>A0A1I5NCQ1_9PSEU</name>
<dbReference type="AlphaFoldDB" id="A0A1I5NCQ1"/>
<reference evidence="2 3" key="1">
    <citation type="submission" date="2016-10" db="EMBL/GenBank/DDBJ databases">
        <authorList>
            <person name="de Groot N.N."/>
        </authorList>
    </citation>
    <scope>NUCLEOTIDE SEQUENCE [LARGE SCALE GENOMIC DNA]</scope>
    <source>
        <strain evidence="2 3">DSM 44637</strain>
    </source>
</reference>
<accession>A0A1I5NCQ1</accession>
<dbReference type="InterPro" id="IPR011008">
    <property type="entry name" value="Dimeric_a/b-barrel"/>
</dbReference>
<proteinExistence type="predicted"/>
<dbReference type="SUPFAM" id="SSF54909">
    <property type="entry name" value="Dimeric alpha+beta barrel"/>
    <property type="match status" value="1"/>
</dbReference>
<evidence type="ECO:0000313" key="2">
    <source>
        <dbReference type="EMBL" id="SFP19554.1"/>
    </source>
</evidence>
<gene>
    <name evidence="2" type="ORF">SAMN05421854_104339</name>
</gene>
<keyword evidence="2" id="KW-0560">Oxidoreductase</keyword>
<protein>
    <submittedName>
        <fullName evidence="2">Antibiotic biosynthesis monooxygenase</fullName>
    </submittedName>
</protein>
<dbReference type="Pfam" id="PF03992">
    <property type="entry name" value="ABM"/>
    <property type="match status" value="1"/>
</dbReference>
<dbReference type="InterPro" id="IPR007138">
    <property type="entry name" value="ABM_dom"/>
</dbReference>
<dbReference type="GO" id="GO:0004497">
    <property type="term" value="F:monooxygenase activity"/>
    <property type="evidence" value="ECO:0007669"/>
    <property type="project" value="UniProtKB-KW"/>
</dbReference>
<dbReference type="EMBL" id="FOWC01000004">
    <property type="protein sequence ID" value="SFP19554.1"/>
    <property type="molecule type" value="Genomic_DNA"/>
</dbReference>
<dbReference type="STRING" id="112413.SAMN05421854_104339"/>
<evidence type="ECO:0000313" key="3">
    <source>
        <dbReference type="Proteomes" id="UP000199137"/>
    </source>
</evidence>
<evidence type="ECO:0000259" key="1">
    <source>
        <dbReference type="Pfam" id="PF03992"/>
    </source>
</evidence>
<organism evidence="2 3">
    <name type="scientific">Amycolatopsis rubida</name>
    <dbReference type="NCBI Taxonomy" id="112413"/>
    <lineage>
        <taxon>Bacteria</taxon>
        <taxon>Bacillati</taxon>
        <taxon>Actinomycetota</taxon>
        <taxon>Actinomycetes</taxon>
        <taxon>Pseudonocardiales</taxon>
        <taxon>Pseudonocardiaceae</taxon>
        <taxon>Amycolatopsis</taxon>
    </lineage>
</organism>
<dbReference type="Proteomes" id="UP000199137">
    <property type="component" value="Unassembled WGS sequence"/>
</dbReference>
<dbReference type="Gene3D" id="3.30.70.100">
    <property type="match status" value="1"/>
</dbReference>